<evidence type="ECO:0000256" key="2">
    <source>
        <dbReference type="ARBA" id="ARBA00022679"/>
    </source>
</evidence>
<evidence type="ECO:0000256" key="3">
    <source>
        <dbReference type="ARBA" id="ARBA00022727"/>
    </source>
</evidence>
<dbReference type="EMBL" id="MFIQ01000004">
    <property type="protein sequence ID" value="OGF93769.1"/>
    <property type="molecule type" value="Genomic_DNA"/>
</dbReference>
<keyword evidence="2 8" id="KW-0808">Transferase</keyword>
<dbReference type="InterPro" id="IPR039430">
    <property type="entry name" value="Thymidylate_kin-like_dom"/>
</dbReference>
<accession>A0A1F5Y0U3</accession>
<dbReference type="SUPFAM" id="SSF52540">
    <property type="entry name" value="P-loop containing nucleoside triphosphate hydrolases"/>
    <property type="match status" value="1"/>
</dbReference>
<gene>
    <name evidence="8" type="primary">tmk</name>
    <name evidence="10" type="ORF">A3G54_02575</name>
</gene>
<dbReference type="InterPro" id="IPR018094">
    <property type="entry name" value="Thymidylate_kinase"/>
</dbReference>
<evidence type="ECO:0000259" key="9">
    <source>
        <dbReference type="Pfam" id="PF02223"/>
    </source>
</evidence>
<dbReference type="InterPro" id="IPR027417">
    <property type="entry name" value="P-loop_NTPase"/>
</dbReference>
<feature type="domain" description="Thymidylate kinase-like" evidence="9">
    <location>
        <begin position="10"/>
        <end position="208"/>
    </location>
</feature>
<comment type="catalytic activity">
    <reaction evidence="7 8">
        <text>dTMP + ATP = dTDP + ADP</text>
        <dbReference type="Rhea" id="RHEA:13517"/>
        <dbReference type="ChEBI" id="CHEBI:30616"/>
        <dbReference type="ChEBI" id="CHEBI:58369"/>
        <dbReference type="ChEBI" id="CHEBI:63528"/>
        <dbReference type="ChEBI" id="CHEBI:456216"/>
        <dbReference type="EC" id="2.7.4.9"/>
    </reaction>
</comment>
<sequence>MQRKPLLIAFEGIDGSGKFTQASLLKKWLEEKTGKPVGVWAEPNDSSLIGKTIRAYLNKKTSFKIEPLEFQRMFVLDRAHNIFSFLHHNQEGHDFKIADRYALSTIAFGMLSGRPAEDFIKLHNDVIGPSMVWPNLTIILDISPETSISRIKARVPGFKEGIIAADINENKSVQEKVRGHYLEIAKREDLGKTVVVNGERPPEDVFEDVKKVVAKHFALPA</sequence>
<dbReference type="GO" id="GO:0006235">
    <property type="term" value="P:dTTP biosynthetic process"/>
    <property type="evidence" value="ECO:0007669"/>
    <property type="project" value="UniProtKB-UniRule"/>
</dbReference>
<comment type="caution">
    <text evidence="10">The sequence shown here is derived from an EMBL/GenBank/DDBJ whole genome shotgun (WGS) entry which is preliminary data.</text>
</comment>
<evidence type="ECO:0000256" key="1">
    <source>
        <dbReference type="ARBA" id="ARBA00009776"/>
    </source>
</evidence>
<dbReference type="GO" id="GO:0005737">
    <property type="term" value="C:cytoplasm"/>
    <property type="evidence" value="ECO:0007669"/>
    <property type="project" value="TreeGrafter"/>
</dbReference>
<comment type="function">
    <text evidence="8">Phosphorylation of dTMP to form dTDP in both de novo and salvage pathways of dTTP synthesis.</text>
</comment>
<dbReference type="HAMAP" id="MF_00165">
    <property type="entry name" value="Thymidylate_kinase"/>
    <property type="match status" value="1"/>
</dbReference>
<dbReference type="Pfam" id="PF02223">
    <property type="entry name" value="Thymidylate_kin"/>
    <property type="match status" value="1"/>
</dbReference>
<evidence type="ECO:0000313" key="10">
    <source>
        <dbReference type="EMBL" id="OGF93769.1"/>
    </source>
</evidence>
<evidence type="ECO:0000313" key="11">
    <source>
        <dbReference type="Proteomes" id="UP000178894"/>
    </source>
</evidence>
<keyword evidence="3 8" id="KW-0545">Nucleotide biosynthesis</keyword>
<dbReference type="AlphaFoldDB" id="A0A1F5Y0U3"/>
<keyword evidence="5 8" id="KW-0418">Kinase</keyword>
<evidence type="ECO:0000256" key="7">
    <source>
        <dbReference type="ARBA" id="ARBA00048743"/>
    </source>
</evidence>
<comment type="caution">
    <text evidence="8">Lacks conserved residue(s) required for the propagation of feature annotation.</text>
</comment>
<dbReference type="EC" id="2.7.4.9" evidence="8"/>
<evidence type="ECO:0000256" key="5">
    <source>
        <dbReference type="ARBA" id="ARBA00022777"/>
    </source>
</evidence>
<dbReference type="GO" id="GO:0005524">
    <property type="term" value="F:ATP binding"/>
    <property type="evidence" value="ECO:0007669"/>
    <property type="project" value="UniProtKB-UniRule"/>
</dbReference>
<evidence type="ECO:0000256" key="4">
    <source>
        <dbReference type="ARBA" id="ARBA00022741"/>
    </source>
</evidence>
<evidence type="ECO:0000256" key="6">
    <source>
        <dbReference type="ARBA" id="ARBA00022840"/>
    </source>
</evidence>
<dbReference type="Proteomes" id="UP000178894">
    <property type="component" value="Unassembled WGS sequence"/>
</dbReference>
<dbReference type="PANTHER" id="PTHR10344:SF4">
    <property type="entry name" value="UMP-CMP KINASE 2, MITOCHONDRIAL"/>
    <property type="match status" value="1"/>
</dbReference>
<dbReference type="STRING" id="1798364.A3G54_02575"/>
<name>A0A1F5Y0U3_9BACT</name>
<proteinExistence type="inferred from homology"/>
<dbReference type="PANTHER" id="PTHR10344">
    <property type="entry name" value="THYMIDYLATE KINASE"/>
    <property type="match status" value="1"/>
</dbReference>
<evidence type="ECO:0000256" key="8">
    <source>
        <dbReference type="HAMAP-Rule" id="MF_00165"/>
    </source>
</evidence>
<reference evidence="10 11" key="1">
    <citation type="journal article" date="2016" name="Nat. Commun.">
        <title>Thousands of microbial genomes shed light on interconnected biogeochemical processes in an aquifer system.</title>
        <authorList>
            <person name="Anantharaman K."/>
            <person name="Brown C.T."/>
            <person name="Hug L.A."/>
            <person name="Sharon I."/>
            <person name="Castelle C.J."/>
            <person name="Probst A.J."/>
            <person name="Thomas B.C."/>
            <person name="Singh A."/>
            <person name="Wilkins M.J."/>
            <person name="Karaoz U."/>
            <person name="Brodie E.L."/>
            <person name="Williams K.H."/>
            <person name="Hubbard S.S."/>
            <person name="Banfield J.F."/>
        </authorList>
    </citation>
    <scope>NUCLEOTIDE SEQUENCE [LARGE SCALE GENOMIC DNA]</scope>
</reference>
<dbReference type="CDD" id="cd01672">
    <property type="entry name" value="TMPK"/>
    <property type="match status" value="1"/>
</dbReference>
<keyword evidence="6 8" id="KW-0067">ATP-binding</keyword>
<dbReference type="GO" id="GO:0006233">
    <property type="term" value="P:dTDP biosynthetic process"/>
    <property type="evidence" value="ECO:0007669"/>
    <property type="project" value="InterPro"/>
</dbReference>
<organism evidence="10 11">
    <name type="scientific">Candidatus Giovannonibacteria bacterium RIFCSPLOWO2_12_FULL_44_15</name>
    <dbReference type="NCBI Taxonomy" id="1798364"/>
    <lineage>
        <taxon>Bacteria</taxon>
        <taxon>Candidatus Giovannoniibacteriota</taxon>
    </lineage>
</organism>
<protein>
    <recommendedName>
        <fullName evidence="8">Thymidylate kinase</fullName>
        <ecNumber evidence="8">2.7.4.9</ecNumber>
    </recommendedName>
    <alternativeName>
        <fullName evidence="8">dTMP kinase</fullName>
    </alternativeName>
</protein>
<dbReference type="NCBIfam" id="TIGR00041">
    <property type="entry name" value="DTMP_kinase"/>
    <property type="match status" value="1"/>
</dbReference>
<comment type="similarity">
    <text evidence="1 8">Belongs to the thymidylate kinase family.</text>
</comment>
<keyword evidence="4 8" id="KW-0547">Nucleotide-binding</keyword>
<dbReference type="GO" id="GO:0004798">
    <property type="term" value="F:dTMP kinase activity"/>
    <property type="evidence" value="ECO:0007669"/>
    <property type="project" value="UniProtKB-UniRule"/>
</dbReference>
<dbReference type="Gene3D" id="3.40.50.300">
    <property type="entry name" value="P-loop containing nucleotide triphosphate hydrolases"/>
    <property type="match status" value="1"/>
</dbReference>
<dbReference type="GO" id="GO:0006227">
    <property type="term" value="P:dUDP biosynthetic process"/>
    <property type="evidence" value="ECO:0007669"/>
    <property type="project" value="TreeGrafter"/>
</dbReference>